<dbReference type="EMBL" id="JBJKFK010000076">
    <property type="protein sequence ID" value="KAL3320107.1"/>
    <property type="molecule type" value="Genomic_DNA"/>
</dbReference>
<sequence length="262" mass="29420">MQRLLNKVANWDVRVGLEIHAQLTSLNTKLFSRAGYTFNALANSQIEPHDVAYPGSMPVQFLDYFPEADQSIREVNRKAVEWAIVAAKVLNCQINPVSQFDRKHYFYADSPAGFQITQNWHPIASQGELDYLWQRGDEVVKSSARLGRIQLENDTGKSLHDEAERQSFIDYNRSGVALIELVTEPDFHCGAQAKGFVQELQLLLRQVGVCRGRMSQGQMRVDCNVSVRACPTCQEDLNSVTTGIRTEIKNVGTLDSVQFAIG</sequence>
<keyword evidence="3" id="KW-0067">ATP-binding</keyword>
<accession>A0ABD2QLU7</accession>
<dbReference type="Pfam" id="PF02934">
    <property type="entry name" value="GatB_N"/>
    <property type="match status" value="1"/>
</dbReference>
<evidence type="ECO:0000256" key="2">
    <source>
        <dbReference type="ARBA" id="ARBA00022741"/>
    </source>
</evidence>
<dbReference type="GO" id="GO:0005524">
    <property type="term" value="F:ATP binding"/>
    <property type="evidence" value="ECO:0007669"/>
    <property type="project" value="UniProtKB-KW"/>
</dbReference>
<evidence type="ECO:0000313" key="6">
    <source>
        <dbReference type="EMBL" id="KAL3320107.1"/>
    </source>
</evidence>
<evidence type="ECO:0000256" key="1">
    <source>
        <dbReference type="ARBA" id="ARBA00022598"/>
    </source>
</evidence>
<keyword evidence="7" id="KW-1185">Reference proteome</keyword>
<keyword evidence="4" id="KW-0648">Protein biosynthesis</keyword>
<dbReference type="InterPro" id="IPR017958">
    <property type="entry name" value="Gln-tRNA_amidoTrfase_suB_CS"/>
</dbReference>
<dbReference type="PROSITE" id="PS01234">
    <property type="entry name" value="GATB"/>
    <property type="match status" value="1"/>
</dbReference>
<dbReference type="SUPFAM" id="SSF55931">
    <property type="entry name" value="Glutamine synthetase/guanido kinase"/>
    <property type="match status" value="1"/>
</dbReference>
<evidence type="ECO:0000256" key="4">
    <source>
        <dbReference type="ARBA" id="ARBA00022917"/>
    </source>
</evidence>
<dbReference type="InterPro" id="IPR014746">
    <property type="entry name" value="Gln_synth/guanido_kin_cat_dom"/>
</dbReference>
<comment type="caution">
    <text evidence="6">The sequence shown here is derived from an EMBL/GenBank/DDBJ whole genome shotgun (WGS) entry which is preliminary data.</text>
</comment>
<keyword evidence="2" id="KW-0547">Nucleotide-binding</keyword>
<dbReference type="InterPro" id="IPR006075">
    <property type="entry name" value="Asn/Gln-tRNA_Trfase_suB/E_cat"/>
</dbReference>
<feature type="domain" description="Aspartyl/Glutamyl-tRNA(Gln) amidotransferase subunit B/E catalytic" evidence="5">
    <location>
        <begin position="14"/>
        <end position="261"/>
    </location>
</feature>
<keyword evidence="1" id="KW-0436">Ligase</keyword>
<evidence type="ECO:0000256" key="3">
    <source>
        <dbReference type="ARBA" id="ARBA00022840"/>
    </source>
</evidence>
<gene>
    <name evidence="6" type="ORF">Ciccas_001220</name>
</gene>
<organism evidence="6 7">
    <name type="scientific">Cichlidogyrus casuarinus</name>
    <dbReference type="NCBI Taxonomy" id="1844966"/>
    <lineage>
        <taxon>Eukaryota</taxon>
        <taxon>Metazoa</taxon>
        <taxon>Spiralia</taxon>
        <taxon>Lophotrochozoa</taxon>
        <taxon>Platyhelminthes</taxon>
        <taxon>Monogenea</taxon>
        <taxon>Monopisthocotylea</taxon>
        <taxon>Dactylogyridea</taxon>
        <taxon>Ancyrocephalidae</taxon>
        <taxon>Cichlidogyrus</taxon>
    </lineage>
</organism>
<evidence type="ECO:0000259" key="5">
    <source>
        <dbReference type="Pfam" id="PF02934"/>
    </source>
</evidence>
<name>A0ABD2QLU7_9PLAT</name>
<proteinExistence type="predicted"/>
<dbReference type="GO" id="GO:0016874">
    <property type="term" value="F:ligase activity"/>
    <property type="evidence" value="ECO:0007669"/>
    <property type="project" value="UniProtKB-KW"/>
</dbReference>
<dbReference type="AlphaFoldDB" id="A0ABD2QLU7"/>
<protein>
    <recommendedName>
        <fullName evidence="5">Aspartyl/Glutamyl-tRNA(Gln) amidotransferase subunit B/E catalytic domain-containing protein</fullName>
    </recommendedName>
</protein>
<evidence type="ECO:0000313" key="7">
    <source>
        <dbReference type="Proteomes" id="UP001626550"/>
    </source>
</evidence>
<dbReference type="GO" id="GO:0006412">
    <property type="term" value="P:translation"/>
    <property type="evidence" value="ECO:0007669"/>
    <property type="project" value="UniProtKB-KW"/>
</dbReference>
<dbReference type="PANTHER" id="PTHR11659">
    <property type="entry name" value="GLUTAMYL-TRNA GLN AMIDOTRANSFERASE SUBUNIT B MITOCHONDRIAL AND PROKARYOTIC PET112-RELATED"/>
    <property type="match status" value="1"/>
</dbReference>
<dbReference type="Proteomes" id="UP001626550">
    <property type="component" value="Unassembled WGS sequence"/>
</dbReference>
<reference evidence="6 7" key="1">
    <citation type="submission" date="2024-11" db="EMBL/GenBank/DDBJ databases">
        <title>Adaptive evolution of stress response genes in parasites aligns with host niche diversity.</title>
        <authorList>
            <person name="Hahn C."/>
            <person name="Resl P."/>
        </authorList>
    </citation>
    <scope>NUCLEOTIDE SEQUENCE [LARGE SCALE GENOMIC DNA]</scope>
    <source>
        <strain evidence="6">EGGRZ-B1_66</strain>
        <tissue evidence="6">Body</tissue>
    </source>
</reference>
<dbReference type="PANTHER" id="PTHR11659:SF0">
    <property type="entry name" value="GLUTAMYL-TRNA(GLN) AMIDOTRANSFERASE SUBUNIT B, MITOCHONDRIAL"/>
    <property type="match status" value="1"/>
</dbReference>
<dbReference type="InterPro" id="IPR017959">
    <property type="entry name" value="Asn/Gln-tRNA_amidoTrfase_suB/E"/>
</dbReference>